<sequence>IQRAIRVKFKECTVLTVAHRLRTVIDSDRIMVLSNGRLVEFDSPQVLLSNDYSHFSLLVEQTGIAEAEYLRTLANSSESYTRRKQDIYNLDNEPALETTEMDPLVPSLKSL</sequence>
<comment type="caution">
    <text evidence="3">The sequence shown here is derived from an EMBL/GenBank/DDBJ whole genome shotgun (WGS) entry which is preliminary data.</text>
</comment>
<keyword evidence="1" id="KW-0547">Nucleotide-binding</keyword>
<keyword evidence="2" id="KW-0067">ATP-binding</keyword>
<dbReference type="InterPro" id="IPR027417">
    <property type="entry name" value="P-loop_NTPase"/>
</dbReference>
<dbReference type="Gene3D" id="3.40.50.300">
    <property type="entry name" value="P-loop containing nucleotide triphosphate hydrolases"/>
    <property type="match status" value="1"/>
</dbReference>
<dbReference type="PANTHER" id="PTHR24223">
    <property type="entry name" value="ATP-BINDING CASSETTE SUB-FAMILY C"/>
    <property type="match status" value="1"/>
</dbReference>
<feature type="non-terminal residue" evidence="3">
    <location>
        <position position="1"/>
    </location>
</feature>
<dbReference type="Proteomes" id="UP000663823">
    <property type="component" value="Unassembled WGS sequence"/>
</dbReference>
<dbReference type="GO" id="GO:0005524">
    <property type="term" value="F:ATP binding"/>
    <property type="evidence" value="ECO:0007669"/>
    <property type="project" value="UniProtKB-KW"/>
</dbReference>
<gene>
    <name evidence="3" type="ORF">OTI717_LOCUS42789</name>
</gene>
<evidence type="ECO:0000256" key="2">
    <source>
        <dbReference type="ARBA" id="ARBA00022840"/>
    </source>
</evidence>
<dbReference type="AlphaFoldDB" id="A0A820JQ13"/>
<accession>A0A820JQ13</accession>
<dbReference type="SUPFAM" id="SSF52540">
    <property type="entry name" value="P-loop containing nucleoside triphosphate hydrolases"/>
    <property type="match status" value="1"/>
</dbReference>
<dbReference type="EMBL" id="CAJOAX010054903">
    <property type="protein sequence ID" value="CAF4325187.1"/>
    <property type="molecule type" value="Genomic_DNA"/>
</dbReference>
<name>A0A820JQ13_9BILA</name>
<evidence type="ECO:0000313" key="4">
    <source>
        <dbReference type="Proteomes" id="UP000663823"/>
    </source>
</evidence>
<dbReference type="GO" id="GO:0016020">
    <property type="term" value="C:membrane"/>
    <property type="evidence" value="ECO:0007669"/>
    <property type="project" value="TreeGrafter"/>
</dbReference>
<dbReference type="GO" id="GO:0042626">
    <property type="term" value="F:ATPase-coupled transmembrane transporter activity"/>
    <property type="evidence" value="ECO:0007669"/>
    <property type="project" value="TreeGrafter"/>
</dbReference>
<protein>
    <submittedName>
        <fullName evidence="3">Uncharacterized protein</fullName>
    </submittedName>
</protein>
<reference evidence="3" key="1">
    <citation type="submission" date="2021-02" db="EMBL/GenBank/DDBJ databases">
        <authorList>
            <person name="Nowell W R."/>
        </authorList>
    </citation>
    <scope>NUCLEOTIDE SEQUENCE</scope>
</reference>
<evidence type="ECO:0000313" key="3">
    <source>
        <dbReference type="EMBL" id="CAF4325187.1"/>
    </source>
</evidence>
<dbReference type="InterPro" id="IPR050173">
    <property type="entry name" value="ABC_transporter_C-like"/>
</dbReference>
<proteinExistence type="predicted"/>
<evidence type="ECO:0000256" key="1">
    <source>
        <dbReference type="ARBA" id="ARBA00022741"/>
    </source>
</evidence>
<organism evidence="3 4">
    <name type="scientific">Rotaria sordida</name>
    <dbReference type="NCBI Taxonomy" id="392033"/>
    <lineage>
        <taxon>Eukaryota</taxon>
        <taxon>Metazoa</taxon>
        <taxon>Spiralia</taxon>
        <taxon>Gnathifera</taxon>
        <taxon>Rotifera</taxon>
        <taxon>Eurotatoria</taxon>
        <taxon>Bdelloidea</taxon>
        <taxon>Philodinida</taxon>
        <taxon>Philodinidae</taxon>
        <taxon>Rotaria</taxon>
    </lineage>
</organism>